<dbReference type="InterPro" id="IPR037069">
    <property type="entry name" value="AcylCoA_DH/ox_N_sf"/>
</dbReference>
<dbReference type="InterPro" id="IPR013107">
    <property type="entry name" value="Acyl-CoA_DH_C"/>
</dbReference>
<dbReference type="InterPro" id="IPR046373">
    <property type="entry name" value="Acyl-CoA_Oxase/DH_mid-dom_sf"/>
</dbReference>
<gene>
    <name evidence="3" type="ORF">GCM10018781_71590</name>
</gene>
<dbReference type="EMBL" id="BNBO01000068">
    <property type="protein sequence ID" value="GHH83748.1"/>
    <property type="molecule type" value="Genomic_DNA"/>
</dbReference>
<feature type="domain" description="Acyl-CoA dehydrogenase C-terminal" evidence="2">
    <location>
        <begin position="392"/>
        <end position="475"/>
    </location>
</feature>
<dbReference type="InterPro" id="IPR009100">
    <property type="entry name" value="AcylCoA_DH/oxidase_NM_dom_sf"/>
</dbReference>
<organism evidence="3 4">
    <name type="scientific">Kitasatospora indigofera</name>
    <dbReference type="NCBI Taxonomy" id="67307"/>
    <lineage>
        <taxon>Bacteria</taxon>
        <taxon>Bacillati</taxon>
        <taxon>Actinomycetota</taxon>
        <taxon>Actinomycetes</taxon>
        <taxon>Kitasatosporales</taxon>
        <taxon>Streptomycetaceae</taxon>
        <taxon>Kitasatospora</taxon>
    </lineage>
</organism>
<keyword evidence="4" id="KW-1185">Reference proteome</keyword>
<dbReference type="Gene3D" id="1.10.540.10">
    <property type="entry name" value="Acyl-CoA dehydrogenase/oxidase, N-terminal domain"/>
    <property type="match status" value="1"/>
</dbReference>
<name>A0A919GGP5_9ACTN</name>
<dbReference type="GO" id="GO:0050660">
    <property type="term" value="F:flavin adenine dinucleotide binding"/>
    <property type="evidence" value="ECO:0007669"/>
    <property type="project" value="InterPro"/>
</dbReference>
<dbReference type="RefSeq" id="WP_190215084.1">
    <property type="nucleotide sequence ID" value="NZ_BNBO01000068.1"/>
</dbReference>
<dbReference type="GeneID" id="95358550"/>
<accession>A0A919GGP5</accession>
<evidence type="ECO:0000259" key="2">
    <source>
        <dbReference type="Pfam" id="PF08028"/>
    </source>
</evidence>
<keyword evidence="1" id="KW-0560">Oxidoreductase</keyword>
<comment type="caution">
    <text evidence="3">The sequence shown here is derived from an EMBL/GenBank/DDBJ whole genome shotgun (WGS) entry which is preliminary data.</text>
</comment>
<sequence>MRDDLLGHAAVVAARNAGRAERERRLCGETVQALVDAGFARHFVPRRWGGEEGGFAELVARSAVLAERGCPCAAWCGALLAAHGRIASFLPERGRAQVWAQGPDARIAAALAPPAGTVLPVPGGLLLSGRWECASGVDFAHWVLLAAWEGRGADRRARVLAVPAGDLGVLDTWDSPGMRGTGSNSVLAESVHVPYHRTFLLANLTAGRPGAGLPRCHGAPAHLAGALMFAAPALGAATRALHLWTHRAGTGTGTAGSTGTGIGTPGTGGAPGTGSTAAAALGTPGTGTVAVASGTAGAHGTAMTAGTVGTGTAVAGRGVAAVAAGTPAAGSGTAGAHGTAMTAGTADAHGTAVAAGTPAAGSGTVGAHGTAMTAGTADAHGTAVAAGTADILTRSSGEVEAARLLLTEAARRADTEPVTDRLVARNRRDAVLAVTLLATAVRRLADTAGPHEDEQGTTLLRLCRDVTTVASHGALRMGPAAEAYAAAVLRPAAP</sequence>
<protein>
    <recommendedName>
        <fullName evidence="2">Acyl-CoA dehydrogenase C-terminal domain-containing protein</fullName>
    </recommendedName>
</protein>
<dbReference type="Pfam" id="PF08028">
    <property type="entry name" value="Acyl-CoA_dh_2"/>
    <property type="match status" value="1"/>
</dbReference>
<proteinExistence type="predicted"/>
<dbReference type="AlphaFoldDB" id="A0A919GGP5"/>
<dbReference type="Proteomes" id="UP000617734">
    <property type="component" value="Unassembled WGS sequence"/>
</dbReference>
<reference evidence="3" key="1">
    <citation type="journal article" date="2014" name="Int. J. Syst. Evol. Microbiol.">
        <title>Complete genome sequence of Corynebacterium casei LMG S-19264T (=DSM 44701T), isolated from a smear-ripened cheese.</title>
        <authorList>
            <consortium name="US DOE Joint Genome Institute (JGI-PGF)"/>
            <person name="Walter F."/>
            <person name="Albersmeier A."/>
            <person name="Kalinowski J."/>
            <person name="Ruckert C."/>
        </authorList>
    </citation>
    <scope>NUCLEOTIDE SEQUENCE</scope>
    <source>
        <strain evidence="3">JCM 4646</strain>
    </source>
</reference>
<evidence type="ECO:0000313" key="4">
    <source>
        <dbReference type="Proteomes" id="UP000617734"/>
    </source>
</evidence>
<dbReference type="SUPFAM" id="SSF56645">
    <property type="entry name" value="Acyl-CoA dehydrogenase NM domain-like"/>
    <property type="match status" value="1"/>
</dbReference>
<evidence type="ECO:0000256" key="1">
    <source>
        <dbReference type="ARBA" id="ARBA00023002"/>
    </source>
</evidence>
<reference evidence="3" key="2">
    <citation type="submission" date="2020-09" db="EMBL/GenBank/DDBJ databases">
        <authorList>
            <person name="Sun Q."/>
            <person name="Ohkuma M."/>
        </authorList>
    </citation>
    <scope>NUCLEOTIDE SEQUENCE</scope>
    <source>
        <strain evidence="3">JCM 4646</strain>
    </source>
</reference>
<evidence type="ECO:0000313" key="3">
    <source>
        <dbReference type="EMBL" id="GHH83748.1"/>
    </source>
</evidence>
<dbReference type="GO" id="GO:0016627">
    <property type="term" value="F:oxidoreductase activity, acting on the CH-CH group of donors"/>
    <property type="evidence" value="ECO:0007669"/>
    <property type="project" value="InterPro"/>
</dbReference>
<dbReference type="Gene3D" id="2.40.110.10">
    <property type="entry name" value="Butyryl-CoA Dehydrogenase, subunit A, domain 2"/>
    <property type="match status" value="1"/>
</dbReference>